<dbReference type="EMBL" id="UYWY01027241">
    <property type="protein sequence ID" value="VDM50959.1"/>
    <property type="molecule type" value="Genomic_DNA"/>
</dbReference>
<evidence type="ECO:0000313" key="2">
    <source>
        <dbReference type="EMBL" id="VDM50959.1"/>
    </source>
</evidence>
<evidence type="ECO:0000313" key="3">
    <source>
        <dbReference type="Proteomes" id="UP000050794"/>
    </source>
</evidence>
<name>A0A183VFW8_TOXCA</name>
<dbReference type="AlphaFoldDB" id="A0A183VFW8"/>
<dbReference type="Pfam" id="PF04241">
    <property type="entry name" value="DUF423"/>
    <property type="match status" value="1"/>
</dbReference>
<feature type="transmembrane region" description="Helical" evidence="1">
    <location>
        <begin position="60"/>
        <end position="82"/>
    </location>
</feature>
<dbReference type="WBParaSite" id="TCNE_0001964201-mRNA-1">
    <property type="protein sequence ID" value="TCNE_0001964201-mRNA-1"/>
    <property type="gene ID" value="TCNE_0001964201"/>
</dbReference>
<proteinExistence type="predicted"/>
<dbReference type="InterPro" id="IPR006696">
    <property type="entry name" value="DUF423"/>
</dbReference>
<dbReference type="Proteomes" id="UP000050794">
    <property type="component" value="Unassembled WGS sequence"/>
</dbReference>
<protein>
    <submittedName>
        <fullName evidence="4">DUF202 domain-containing protein</fullName>
    </submittedName>
</protein>
<gene>
    <name evidence="2" type="ORF">TCNE_LOCUS19638</name>
</gene>
<organism evidence="3 4">
    <name type="scientific">Toxocara canis</name>
    <name type="common">Canine roundworm</name>
    <dbReference type="NCBI Taxonomy" id="6265"/>
    <lineage>
        <taxon>Eukaryota</taxon>
        <taxon>Metazoa</taxon>
        <taxon>Ecdysozoa</taxon>
        <taxon>Nematoda</taxon>
        <taxon>Chromadorea</taxon>
        <taxon>Rhabditida</taxon>
        <taxon>Spirurina</taxon>
        <taxon>Ascaridomorpha</taxon>
        <taxon>Ascaridoidea</taxon>
        <taxon>Toxocaridae</taxon>
        <taxon>Toxocara</taxon>
    </lineage>
</organism>
<evidence type="ECO:0000256" key="1">
    <source>
        <dbReference type="SAM" id="Phobius"/>
    </source>
</evidence>
<keyword evidence="1" id="KW-1133">Transmembrane helix</keyword>
<keyword evidence="3" id="KW-1185">Reference proteome</keyword>
<sequence>MSSVNQFEKDHFDHQAAKAENCSHTLRQNAVIDERRLRAFETGSRYHLLHSVALLGCGRAWLPLLTASLFFAAITAFSSTCYH</sequence>
<accession>A0A183VFW8</accession>
<reference evidence="4" key="1">
    <citation type="submission" date="2016-06" db="UniProtKB">
        <authorList>
            <consortium name="WormBaseParasite"/>
        </authorList>
    </citation>
    <scope>IDENTIFICATION</scope>
</reference>
<keyword evidence="1" id="KW-0812">Transmembrane</keyword>
<evidence type="ECO:0000313" key="4">
    <source>
        <dbReference type="WBParaSite" id="TCNE_0001964201-mRNA-1"/>
    </source>
</evidence>
<reference evidence="2 3" key="2">
    <citation type="submission" date="2018-11" db="EMBL/GenBank/DDBJ databases">
        <authorList>
            <consortium name="Pathogen Informatics"/>
        </authorList>
    </citation>
    <scope>NUCLEOTIDE SEQUENCE [LARGE SCALE GENOMIC DNA]</scope>
</reference>
<keyword evidence="1" id="KW-0472">Membrane</keyword>